<proteinExistence type="predicted"/>
<dbReference type="InterPro" id="IPR013783">
    <property type="entry name" value="Ig-like_fold"/>
</dbReference>
<protein>
    <submittedName>
        <fullName evidence="2">Chlamydial polymorphic outer membrane protein repeat-containing domain protein</fullName>
    </submittedName>
</protein>
<feature type="domain" description="Bacterial Ig-like" evidence="1">
    <location>
        <begin position="548"/>
        <end position="612"/>
    </location>
</feature>
<dbReference type="InterPro" id="IPR032109">
    <property type="entry name" value="Big_3_5"/>
</dbReference>
<dbReference type="AlphaFoldDB" id="R7PX92"/>
<evidence type="ECO:0000313" key="2">
    <source>
        <dbReference type="EMBL" id="CDF29182.1"/>
    </source>
</evidence>
<organism evidence="2">
    <name type="scientific">Methanobrevibacter smithii CAG:186</name>
    <dbReference type="NCBI Taxonomy" id="1263088"/>
    <lineage>
        <taxon>Archaea</taxon>
        <taxon>Methanobacteriati</taxon>
        <taxon>Methanobacteriota</taxon>
        <taxon>Methanomada group</taxon>
        <taxon>Methanobacteria</taxon>
        <taxon>Methanobacteriales</taxon>
        <taxon>Methanobacteriaceae</taxon>
        <taxon>Methanobrevibacter</taxon>
    </lineage>
</organism>
<evidence type="ECO:0000259" key="1">
    <source>
        <dbReference type="Pfam" id="PF16640"/>
    </source>
</evidence>
<dbReference type="Gene3D" id="2.60.40.10">
    <property type="entry name" value="Immunoglobulins"/>
    <property type="match status" value="5"/>
</dbReference>
<dbReference type="EMBL" id="CBKP010000035">
    <property type="protein sequence ID" value="CDF29182.1"/>
    <property type="molecule type" value="Genomic_DNA"/>
</dbReference>
<name>R7PX92_METSM</name>
<reference evidence="2" key="1">
    <citation type="submission" date="2012-11" db="EMBL/GenBank/DDBJ databases">
        <title>Dependencies among metagenomic species, viruses, plasmids and units of genetic variation.</title>
        <authorList>
            <person name="Nielsen H.B."/>
            <person name="Almeida M."/>
            <person name="Juncker A.S."/>
            <person name="Rasmussen S."/>
            <person name="Li J."/>
            <person name="Sunagawa S."/>
            <person name="Plichta D."/>
            <person name="Gautier L."/>
            <person name="Le Chatelier E."/>
            <person name="Peletier E."/>
            <person name="Bonde I."/>
            <person name="Nielsen T."/>
            <person name="Manichanh C."/>
            <person name="Arumugam M."/>
            <person name="Batto J."/>
            <person name="Santos M.B.Q.D."/>
            <person name="Blom N."/>
            <person name="Borruel N."/>
            <person name="Burgdorf K.S."/>
            <person name="Boumezbeur F."/>
            <person name="Casellas F."/>
            <person name="Dore J."/>
            <person name="Guarner F."/>
            <person name="Hansen T."/>
            <person name="Hildebrand F."/>
            <person name="Kaas R.S."/>
            <person name="Kennedy S."/>
            <person name="Kristiansen K."/>
            <person name="Kultima J.R."/>
            <person name="Leonard P."/>
            <person name="Levenez F."/>
            <person name="Lund O."/>
            <person name="Moumen B."/>
            <person name="Le Paslier D."/>
            <person name="Pons N."/>
            <person name="Pedersen O."/>
            <person name="Prifti E."/>
            <person name="Qin J."/>
            <person name="Raes J."/>
            <person name="Tap J."/>
            <person name="Tims S."/>
            <person name="Ussery D.W."/>
            <person name="Yamada T."/>
            <person name="MetaHit consortium"/>
            <person name="Renault P."/>
            <person name="Sicheritz-Ponten T."/>
            <person name="Bork P."/>
            <person name="Wang J."/>
            <person name="Brunak S."/>
            <person name="Ehrlich S.D."/>
        </authorList>
    </citation>
    <scope>NUCLEOTIDE SEQUENCE [LARGE SCALE GENOMIC DNA]</scope>
</reference>
<gene>
    <name evidence="2" type="ORF">BN522_01034</name>
</gene>
<comment type="caution">
    <text evidence="2">The sequence shown here is derived from an EMBL/GenBank/DDBJ whole genome shotgun (WGS) entry which is preliminary data.</text>
</comment>
<feature type="domain" description="Bacterial Ig-like" evidence="1">
    <location>
        <begin position="284"/>
        <end position="357"/>
    </location>
</feature>
<dbReference type="Proteomes" id="UP000018189">
    <property type="component" value="Unassembled WGS sequence"/>
</dbReference>
<accession>R7PX92</accession>
<sequence length="614" mass="63745">MLNISKATPDLTVGALNITVGDLEIITVTGPKDATGLITLTLNGIDYILPIYNGEAKFYFQDLAYGTYDVSASYSGDNHYVAAENSTVFKVDKVLANLKINVEDITFGENGLVIITLPSDIDGSIVTVNVNGKVYPVDIENGFGKLPLRELDAGDYTISAVFAGNDKYLPGVSNALLTVSKADPALNVLISDVGYDGVFNINVALTGVDAIGLNGNVIVTVNNKDYSVNIVNGKGTAVGVKLAAGTYDFTAAWAGNDNYNAVGDSGKFSVAKVDSIIDVAVSDIKVGEDAVISVKLLSDATGSVTVTVNGKDYTETVVNGVANVKVADLKAGTYDVAVKYSGDNNYNAAVATSSFTVSKVDSTMDVTVNDIVFGGDLIVDAVLPVDATGEVVITVNGVDYHVSIENGKATGTISGLAAGDYTVAIKYVGDDKYTGVEVAENVNVAKAQPVLGVVIADVDYGNGFVIEATLTGVNSAPLNGNVIVTVNGKEYTVKVTDGKGIFTGDKLAAGTYAFAAVWAGDDNYNIVTENGDFKVNKVDSAIDVAVSDIKVGEDAVISVKLASDATGEVVITVNGEDYTAAIENGVASVTVSDLKAGDYTVAVKYTGDNNYNRR</sequence>
<dbReference type="Pfam" id="PF16640">
    <property type="entry name" value="Big_3_5"/>
    <property type="match status" value="2"/>
</dbReference>